<comment type="caution">
    <text evidence="1">The sequence shown here is derived from an EMBL/GenBank/DDBJ whole genome shotgun (WGS) entry which is preliminary data.</text>
</comment>
<organism evidence="1 2">
    <name type="scientific">Propionigenium maris DSM 9537</name>
    <dbReference type="NCBI Taxonomy" id="1123000"/>
    <lineage>
        <taxon>Bacteria</taxon>
        <taxon>Fusobacteriati</taxon>
        <taxon>Fusobacteriota</taxon>
        <taxon>Fusobacteriia</taxon>
        <taxon>Fusobacteriales</taxon>
        <taxon>Fusobacteriaceae</taxon>
        <taxon>Propionigenium</taxon>
    </lineage>
</organism>
<dbReference type="EMBL" id="BSDY01000006">
    <property type="protein sequence ID" value="GLI55948.1"/>
    <property type="molecule type" value="Genomic_DNA"/>
</dbReference>
<keyword evidence="2" id="KW-1185">Reference proteome</keyword>
<evidence type="ECO:0000313" key="1">
    <source>
        <dbReference type="EMBL" id="GLI55948.1"/>
    </source>
</evidence>
<proteinExistence type="predicted"/>
<sequence>MAISKERFREALDMFYSRETLFKLYNRYFLDWIAEGYIGSNLGLFEVSLISENSNKQTFLDLMEQMFSKEEVFNTIFETLPEEVRKIFVHLAWDGRYNITDREEYLSKEEGYNVYRGLKDEYLFFKLGENGKKEGYLHLHNDIVRMLRKLLPKPKEYYINVNRGKSYAYSKNNEREVVEKFPLYYNFYSQGNLSLSSSNKILKESKRNMYKYCSIDEYYKDSKDLDYLKTETLGLFFFLIKEEYLIPETFRLDNYKDTVNKLLSGELIKDDGYHYTSLYLNYLKGLRNIWKNGENIKRCLESIRRVLMELPDEGMVGVDNIIKYLVYRDEFLEIINPQDVYDYIYINEANYGRTRIGNYDSYYGYITEPFVKSILFLLGTLGVIEVYYDTPCASEGLYLKNGYLSKYDGLKYVALTDLGKYVLGKVDTYDFGDDKEEAEIYLDEDRPILSIIGEAPIKSMLLERMATRIGPNKFKFTREVFLKDVEELEKLEEKIAEFRKIVGTSLPEYWEDFFRELQSKAKAIRKVDDIVVLQLSHDRELINIIGKSEELKGLILKAEGFYILVREENKEKVVDILKKYGYFISL</sequence>
<dbReference type="AlphaFoldDB" id="A0A9W6GKF5"/>
<protein>
    <recommendedName>
        <fullName evidence="3">Helicase XPB/Ssl2 N-terminal domain-containing protein</fullName>
    </recommendedName>
</protein>
<reference evidence="1" key="1">
    <citation type="submission" date="2022-12" db="EMBL/GenBank/DDBJ databases">
        <title>Reference genome sequencing for broad-spectrum identification of bacterial and archaeal isolates by mass spectrometry.</title>
        <authorList>
            <person name="Sekiguchi Y."/>
            <person name="Tourlousse D.M."/>
        </authorList>
    </citation>
    <scope>NUCLEOTIDE SEQUENCE</scope>
    <source>
        <strain evidence="1">10succ1</strain>
    </source>
</reference>
<evidence type="ECO:0008006" key="3">
    <source>
        <dbReference type="Google" id="ProtNLM"/>
    </source>
</evidence>
<name>A0A9W6GKF5_9FUSO</name>
<dbReference type="Proteomes" id="UP001144471">
    <property type="component" value="Unassembled WGS sequence"/>
</dbReference>
<gene>
    <name evidence="1" type="ORF">PM10SUCC1_14620</name>
</gene>
<dbReference type="RefSeq" id="WP_281834784.1">
    <property type="nucleotide sequence ID" value="NZ_BSDY01000006.1"/>
</dbReference>
<accession>A0A9W6GKF5</accession>
<evidence type="ECO:0000313" key="2">
    <source>
        <dbReference type="Proteomes" id="UP001144471"/>
    </source>
</evidence>